<dbReference type="Gene3D" id="3.90.550.10">
    <property type="entry name" value="Spore Coat Polysaccharide Biosynthesis Protein SpsA, Chain A"/>
    <property type="match status" value="1"/>
</dbReference>
<dbReference type="AlphaFoldDB" id="A0A927WBL8"/>
<feature type="domain" description="Glycosyltransferase 2-like" evidence="4">
    <location>
        <begin position="27"/>
        <end position="152"/>
    </location>
</feature>
<dbReference type="Pfam" id="PF00535">
    <property type="entry name" value="Glycos_transf_2"/>
    <property type="match status" value="1"/>
</dbReference>
<dbReference type="GO" id="GO:0016757">
    <property type="term" value="F:glycosyltransferase activity"/>
    <property type="evidence" value="ECO:0007669"/>
    <property type="project" value="UniProtKB-KW"/>
</dbReference>
<reference evidence="5" key="1">
    <citation type="submission" date="2019-04" db="EMBL/GenBank/DDBJ databases">
        <title>Evolution of Biomass-Degrading Anaerobic Consortia Revealed by Metagenomics.</title>
        <authorList>
            <person name="Peng X."/>
        </authorList>
    </citation>
    <scope>NUCLEOTIDE SEQUENCE</scope>
    <source>
        <strain evidence="5">SIG254</strain>
    </source>
</reference>
<dbReference type="InterPro" id="IPR029044">
    <property type="entry name" value="Nucleotide-diphossugar_trans"/>
</dbReference>
<feature type="transmembrane region" description="Helical" evidence="3">
    <location>
        <begin position="335"/>
        <end position="357"/>
    </location>
</feature>
<evidence type="ECO:0000313" key="5">
    <source>
        <dbReference type="EMBL" id="MBE6061834.1"/>
    </source>
</evidence>
<keyword evidence="3" id="KW-1133">Transmembrane helix</keyword>
<sequence length="367" mass="42598">MRRNVLQKYENYNIPAMAAEAQKYKLSVIVTAYNLEKYISRCLDSLIRQTYKNLEIIVSDNGSTDSTGRICDEYASRDARIKVIHMEKNGAGGGRNAGLDAATGDFIAFTDGDDFIDSYMLEKMMSAIDTFNADMAVCRYRQLGFDEDYVEKSYENGMVCVLDNYEMLRAYCEEDEQLVIQNALWNKVLKREYLEGIRMWENRKYEDVAFSLKMIKDVGKTVYIDTPMYNYIIDRSDSGTNDQNYKTLVRDQFEGYREKDKIFKDMGKEDLMYIHQYFTCKKMLVLYTEAKKAADEGSKDFMKEVKNRIVEYGTNASEIYSCPVADKHHVLRMKLFLISPVLYNIFTAINNTVVLPLKMKIKNMRAA</sequence>
<keyword evidence="3" id="KW-0472">Membrane</keyword>
<evidence type="ECO:0000313" key="6">
    <source>
        <dbReference type="Proteomes" id="UP000768462"/>
    </source>
</evidence>
<dbReference type="SUPFAM" id="SSF53448">
    <property type="entry name" value="Nucleotide-diphospho-sugar transferases"/>
    <property type="match status" value="1"/>
</dbReference>
<evidence type="ECO:0000256" key="1">
    <source>
        <dbReference type="ARBA" id="ARBA00022676"/>
    </source>
</evidence>
<keyword evidence="1" id="KW-0328">Glycosyltransferase</keyword>
<proteinExistence type="predicted"/>
<gene>
    <name evidence="5" type="ORF">E7215_16970</name>
</gene>
<evidence type="ECO:0000256" key="2">
    <source>
        <dbReference type="ARBA" id="ARBA00022679"/>
    </source>
</evidence>
<organism evidence="5 6">
    <name type="scientific">Clostridium sulfidigenes</name>
    <dbReference type="NCBI Taxonomy" id="318464"/>
    <lineage>
        <taxon>Bacteria</taxon>
        <taxon>Bacillati</taxon>
        <taxon>Bacillota</taxon>
        <taxon>Clostridia</taxon>
        <taxon>Eubacteriales</taxon>
        <taxon>Clostridiaceae</taxon>
        <taxon>Clostridium</taxon>
    </lineage>
</organism>
<evidence type="ECO:0000256" key="3">
    <source>
        <dbReference type="SAM" id="Phobius"/>
    </source>
</evidence>
<dbReference type="EMBL" id="SVCM01000201">
    <property type="protein sequence ID" value="MBE6061834.1"/>
    <property type="molecule type" value="Genomic_DNA"/>
</dbReference>
<dbReference type="CDD" id="cd00761">
    <property type="entry name" value="Glyco_tranf_GTA_type"/>
    <property type="match status" value="1"/>
</dbReference>
<dbReference type="Proteomes" id="UP000768462">
    <property type="component" value="Unassembled WGS sequence"/>
</dbReference>
<comment type="caution">
    <text evidence="5">The sequence shown here is derived from an EMBL/GenBank/DDBJ whole genome shotgun (WGS) entry which is preliminary data.</text>
</comment>
<keyword evidence="2" id="KW-0808">Transferase</keyword>
<evidence type="ECO:0000259" key="4">
    <source>
        <dbReference type="Pfam" id="PF00535"/>
    </source>
</evidence>
<dbReference type="InterPro" id="IPR001173">
    <property type="entry name" value="Glyco_trans_2-like"/>
</dbReference>
<name>A0A927WBL8_9CLOT</name>
<accession>A0A927WBL8</accession>
<protein>
    <submittedName>
        <fullName evidence="5">Glycosyltransferase</fullName>
    </submittedName>
</protein>
<dbReference type="PANTHER" id="PTHR22916">
    <property type="entry name" value="GLYCOSYLTRANSFERASE"/>
    <property type="match status" value="1"/>
</dbReference>
<dbReference type="PANTHER" id="PTHR22916:SF51">
    <property type="entry name" value="GLYCOSYLTRANSFERASE EPSH-RELATED"/>
    <property type="match status" value="1"/>
</dbReference>
<keyword evidence="3" id="KW-0812">Transmembrane</keyword>